<keyword evidence="3" id="KW-1185">Reference proteome</keyword>
<comment type="caution">
    <text evidence="2">The sequence shown here is derived from an EMBL/GenBank/DDBJ whole genome shotgun (WGS) entry which is preliminary data.</text>
</comment>
<proteinExistence type="predicted"/>
<dbReference type="Gene3D" id="2.170.150.40">
    <property type="entry name" value="Domain of unknown function (DUF427)"/>
    <property type="match status" value="1"/>
</dbReference>
<protein>
    <submittedName>
        <fullName evidence="2">Uncharacterized protein (DUF427 family)</fullName>
    </submittedName>
</protein>
<evidence type="ECO:0000313" key="2">
    <source>
        <dbReference type="EMBL" id="PRY84257.1"/>
    </source>
</evidence>
<accession>A0A2T0WC45</accession>
<dbReference type="PANTHER" id="PTHR34310">
    <property type="entry name" value="DUF427 DOMAIN PROTEIN (AFU_ORTHOLOGUE AFUA_3G02220)"/>
    <property type="match status" value="1"/>
</dbReference>
<dbReference type="AlphaFoldDB" id="A0A2T0WC45"/>
<dbReference type="Pfam" id="PF04248">
    <property type="entry name" value="NTP_transf_9"/>
    <property type="match status" value="1"/>
</dbReference>
<name>A0A2T0WC45_9LACT</name>
<evidence type="ECO:0000259" key="1">
    <source>
        <dbReference type="Pfam" id="PF04248"/>
    </source>
</evidence>
<dbReference type="RefSeq" id="WP_106190286.1">
    <property type="nucleotide sequence ID" value="NZ_PVTO01000001.1"/>
</dbReference>
<feature type="domain" description="DUF427" evidence="1">
    <location>
        <begin position="1"/>
        <end position="87"/>
    </location>
</feature>
<reference evidence="2 3" key="1">
    <citation type="submission" date="2018-03" db="EMBL/GenBank/DDBJ databases">
        <title>Genomic Encyclopedia of Archaeal and Bacterial Type Strains, Phase II (KMG-II): from individual species to whole genera.</title>
        <authorList>
            <person name="Goeker M."/>
        </authorList>
    </citation>
    <scope>NUCLEOTIDE SEQUENCE [LARGE SCALE GENOMIC DNA]</scope>
    <source>
        <strain evidence="2 3">DSM 13175</strain>
    </source>
</reference>
<dbReference type="Proteomes" id="UP000238205">
    <property type="component" value="Unassembled WGS sequence"/>
</dbReference>
<dbReference type="InterPro" id="IPR038694">
    <property type="entry name" value="DUF427_sf"/>
</dbReference>
<dbReference type="EMBL" id="PVTO01000001">
    <property type="protein sequence ID" value="PRY84257.1"/>
    <property type="molecule type" value="Genomic_DNA"/>
</dbReference>
<organism evidence="2 3">
    <name type="scientific">Alkalibacterium olivapovliticus</name>
    <dbReference type="NCBI Taxonomy" id="99907"/>
    <lineage>
        <taxon>Bacteria</taxon>
        <taxon>Bacillati</taxon>
        <taxon>Bacillota</taxon>
        <taxon>Bacilli</taxon>
        <taxon>Lactobacillales</taxon>
        <taxon>Carnobacteriaceae</taxon>
        <taxon>Alkalibacterium</taxon>
    </lineage>
</organism>
<sequence>MKAVFEETLLAESSNTEVVENNHYFPREDVNMDYLIKSETQYTCPWKGDATYYHIITGEDNKTDGAWSYEAPKEAAKNIAGHICFEKELVSE</sequence>
<dbReference type="PANTHER" id="PTHR34310:SF5">
    <property type="entry name" value="DUF427 DOMAIN PROTEIN (AFU_ORTHOLOGUE AFUA_3G02220)"/>
    <property type="match status" value="1"/>
</dbReference>
<dbReference type="InterPro" id="IPR007361">
    <property type="entry name" value="DUF427"/>
</dbReference>
<gene>
    <name evidence="2" type="ORF">CLV38_101179</name>
</gene>
<evidence type="ECO:0000313" key="3">
    <source>
        <dbReference type="Proteomes" id="UP000238205"/>
    </source>
</evidence>
<dbReference type="OrthoDB" id="119916at2"/>